<sequence>MYNVEFKIDKGKEWGYLKNLKDERDKISHLKFDLNLLPRVEDFERPDDMNKINPTFNISAKDVFNGIEGVRWYIVNCGELVQKIYKEKVSRTSLMNTDLIFYKMLSDYNQVYRTYKDKAFQKNVPSIEKFQTDYEDEFVQALFNLTRHPEDSPVEFKDLSRNKNFADSNE</sequence>
<reference evidence="1 2" key="1">
    <citation type="submission" date="2016-11" db="EMBL/GenBank/DDBJ databases">
        <title>Paenibacillus species isolates.</title>
        <authorList>
            <person name="Beno S.M."/>
        </authorList>
    </citation>
    <scope>NUCLEOTIDE SEQUENCE [LARGE SCALE GENOMIC DNA]</scope>
    <source>
        <strain evidence="1 2">FSL H7-0433</strain>
    </source>
</reference>
<proteinExistence type="predicted"/>
<dbReference type="Proteomes" id="UP000187158">
    <property type="component" value="Unassembled WGS sequence"/>
</dbReference>
<evidence type="ECO:0000313" key="1">
    <source>
        <dbReference type="EMBL" id="OMD04612.1"/>
    </source>
</evidence>
<comment type="caution">
    <text evidence="1">The sequence shown here is derived from an EMBL/GenBank/DDBJ whole genome shotgun (WGS) entry which is preliminary data.</text>
</comment>
<protein>
    <submittedName>
        <fullName evidence="1">Uncharacterized protein</fullName>
    </submittedName>
</protein>
<dbReference type="EMBL" id="MPVP01000486">
    <property type="protein sequence ID" value="OMD04612.1"/>
    <property type="molecule type" value="Genomic_DNA"/>
</dbReference>
<name>A0ABX3GG53_9BACL</name>
<accession>A0ABX3GG53</accession>
<organism evidence="1 2">
    <name type="scientific">Paenibacillus odorifer</name>
    <dbReference type="NCBI Taxonomy" id="189426"/>
    <lineage>
        <taxon>Bacteria</taxon>
        <taxon>Bacillati</taxon>
        <taxon>Bacillota</taxon>
        <taxon>Bacilli</taxon>
        <taxon>Bacillales</taxon>
        <taxon>Paenibacillaceae</taxon>
        <taxon>Paenibacillus</taxon>
    </lineage>
</organism>
<evidence type="ECO:0000313" key="2">
    <source>
        <dbReference type="Proteomes" id="UP000187158"/>
    </source>
</evidence>
<gene>
    <name evidence="1" type="ORF">BSO21_31815</name>
</gene>
<keyword evidence="2" id="KW-1185">Reference proteome</keyword>